<name>A0ABW5WKK0_9FLAO</name>
<dbReference type="PROSITE" id="PS51257">
    <property type="entry name" value="PROKAR_LIPOPROTEIN"/>
    <property type="match status" value="1"/>
</dbReference>
<dbReference type="EMBL" id="JBHUOV010000001">
    <property type="protein sequence ID" value="MFD2823182.1"/>
    <property type="molecule type" value="Genomic_DNA"/>
</dbReference>
<evidence type="ECO:0000313" key="2">
    <source>
        <dbReference type="Proteomes" id="UP001597533"/>
    </source>
</evidence>
<comment type="caution">
    <text evidence="1">The sequence shown here is derived from an EMBL/GenBank/DDBJ whole genome shotgun (WGS) entry which is preliminary data.</text>
</comment>
<gene>
    <name evidence="1" type="ORF">ACFS5M_05840</name>
</gene>
<evidence type="ECO:0000313" key="1">
    <source>
        <dbReference type="EMBL" id="MFD2823182.1"/>
    </source>
</evidence>
<protein>
    <recommendedName>
        <fullName evidence="3">PRC-barrel domain-containing protein</fullName>
    </recommendedName>
</protein>
<evidence type="ECO:0008006" key="3">
    <source>
        <dbReference type="Google" id="ProtNLM"/>
    </source>
</evidence>
<proteinExistence type="predicted"/>
<keyword evidence="2" id="KW-1185">Reference proteome</keyword>
<accession>A0ABW5WKK0</accession>
<dbReference type="RefSeq" id="WP_183486731.1">
    <property type="nucleotide sequence ID" value="NZ_JBHUOV010000001.1"/>
</dbReference>
<dbReference type="Proteomes" id="UP001597533">
    <property type="component" value="Unassembled WGS sequence"/>
</dbReference>
<reference evidence="2" key="1">
    <citation type="journal article" date="2019" name="Int. J. Syst. Evol. Microbiol.">
        <title>The Global Catalogue of Microorganisms (GCM) 10K type strain sequencing project: providing services to taxonomists for standard genome sequencing and annotation.</title>
        <authorList>
            <consortium name="The Broad Institute Genomics Platform"/>
            <consortium name="The Broad Institute Genome Sequencing Center for Infectious Disease"/>
            <person name="Wu L."/>
            <person name="Ma J."/>
        </authorList>
    </citation>
    <scope>NUCLEOTIDE SEQUENCE [LARGE SCALE GENOMIC DNA]</scope>
    <source>
        <strain evidence="2">KCTC 32141</strain>
    </source>
</reference>
<sequence>MKNTFFSLCIFALVLTSCKKEANPYLITKNSIGLLTDSTKVKDIESIFINDSVVKRIGGDEFTGSINDIEIFDKAGNPLLVLTPQQALDSLTTISTIKIIDSKYKTEKGLNVESTFGDIKKNYKISSIQNTIKNVVVFVNDINGFFTIDKKELPAELRFDMSKQIEAIQIPDQAKIKYFMFGWN</sequence>
<organism evidence="1 2">
    <name type="scientific">Lacinutrix iliipiscaria</name>
    <dbReference type="NCBI Taxonomy" id="1230532"/>
    <lineage>
        <taxon>Bacteria</taxon>
        <taxon>Pseudomonadati</taxon>
        <taxon>Bacteroidota</taxon>
        <taxon>Flavobacteriia</taxon>
        <taxon>Flavobacteriales</taxon>
        <taxon>Flavobacteriaceae</taxon>
        <taxon>Lacinutrix</taxon>
    </lineage>
</organism>